<keyword evidence="1" id="KW-0732">Signal</keyword>
<dbReference type="Proteomes" id="UP000199656">
    <property type="component" value="Unassembled WGS sequence"/>
</dbReference>
<name>A0A1H4G428_9BACT</name>
<evidence type="ECO:0000256" key="1">
    <source>
        <dbReference type="SAM" id="SignalP"/>
    </source>
</evidence>
<dbReference type="PROSITE" id="PS51257">
    <property type="entry name" value="PROKAR_LIPOPROTEIN"/>
    <property type="match status" value="1"/>
</dbReference>
<reference evidence="3" key="1">
    <citation type="submission" date="2016-10" db="EMBL/GenBank/DDBJ databases">
        <authorList>
            <person name="Varghese N."/>
            <person name="Submissions S."/>
        </authorList>
    </citation>
    <scope>NUCLEOTIDE SEQUENCE [LARGE SCALE GENOMIC DNA]</scope>
    <source>
        <strain evidence="3">DSM 23920</strain>
    </source>
</reference>
<feature type="signal peptide" evidence="1">
    <location>
        <begin position="1"/>
        <end position="21"/>
    </location>
</feature>
<protein>
    <recommendedName>
        <fullName evidence="4">Lipoprotein</fullName>
    </recommendedName>
</protein>
<feature type="chain" id="PRO_5011496495" description="Lipoprotein" evidence="1">
    <location>
        <begin position="22"/>
        <end position="135"/>
    </location>
</feature>
<dbReference type="EMBL" id="FNRL01000032">
    <property type="protein sequence ID" value="SEB04376.1"/>
    <property type="molecule type" value="Genomic_DNA"/>
</dbReference>
<evidence type="ECO:0000313" key="2">
    <source>
        <dbReference type="EMBL" id="SEB04376.1"/>
    </source>
</evidence>
<evidence type="ECO:0008006" key="4">
    <source>
        <dbReference type="Google" id="ProtNLM"/>
    </source>
</evidence>
<organism evidence="2 3">
    <name type="scientific">Chitinophaga terrae</name>
    <name type="common">ex Kim and Jung 2007</name>
    <dbReference type="NCBI Taxonomy" id="408074"/>
    <lineage>
        <taxon>Bacteria</taxon>
        <taxon>Pseudomonadati</taxon>
        <taxon>Bacteroidota</taxon>
        <taxon>Chitinophagia</taxon>
        <taxon>Chitinophagales</taxon>
        <taxon>Chitinophagaceae</taxon>
        <taxon>Chitinophaga</taxon>
    </lineage>
</organism>
<gene>
    <name evidence="2" type="ORF">SAMN05660909_04937</name>
</gene>
<proteinExistence type="predicted"/>
<keyword evidence="3" id="KW-1185">Reference proteome</keyword>
<accession>A0A1H4G428</accession>
<dbReference type="RefSeq" id="WP_089765148.1">
    <property type="nucleotide sequence ID" value="NZ_BKAT01000052.1"/>
</dbReference>
<dbReference type="STRING" id="408074.SAMN05660909_04937"/>
<sequence>MKKICSFLLVATALFACNNTAREQTKDRSAYDVVTEKCYVYREFKPASDPLTDSVLQLRKNLTEYLSQKGFQAHIAGKDSLLFRRANGQEVMIELPHPQDIWEQSTIIVFDPQKNPLFVNLHKGTAQLDQYLQAK</sequence>
<dbReference type="AlphaFoldDB" id="A0A1H4G428"/>
<evidence type="ECO:0000313" key="3">
    <source>
        <dbReference type="Proteomes" id="UP000199656"/>
    </source>
</evidence>
<dbReference type="OrthoDB" id="672708at2"/>